<dbReference type="PANTHER" id="PTHR11559">
    <property type="entry name" value="CARBOXYLESTERASE"/>
    <property type="match status" value="1"/>
</dbReference>
<keyword evidence="3" id="KW-0732">Signal</keyword>
<dbReference type="InterPro" id="IPR029058">
    <property type="entry name" value="AB_hydrolase_fold"/>
</dbReference>
<accession>A0A2B7WS73</accession>
<dbReference type="STRING" id="1447875.A0A2B7WS73"/>
<comment type="similarity">
    <text evidence="1 3">Belongs to the type-B carboxylesterase/lipase family.</text>
</comment>
<feature type="chain" id="PRO_5011814772" description="Carboxylic ester hydrolase" evidence="3">
    <location>
        <begin position="24"/>
        <end position="544"/>
    </location>
</feature>
<feature type="signal peptide" evidence="3">
    <location>
        <begin position="1"/>
        <end position="23"/>
    </location>
</feature>
<dbReference type="InterPro" id="IPR050309">
    <property type="entry name" value="Type-B_Carboxylest/Lipase"/>
</dbReference>
<comment type="caution">
    <text evidence="6">The sequence shown here is derived from an EMBL/GenBank/DDBJ whole genome shotgun (WGS) entry which is preliminary data.</text>
</comment>
<evidence type="ECO:0000313" key="6">
    <source>
        <dbReference type="EMBL" id="PGG99418.1"/>
    </source>
</evidence>
<dbReference type="AlphaFoldDB" id="A0A2B7WS73"/>
<reference evidence="6 7" key="1">
    <citation type="submission" date="2017-10" db="EMBL/GenBank/DDBJ databases">
        <title>Comparative genomics in systemic dimorphic fungi from Ajellomycetaceae.</title>
        <authorList>
            <person name="Munoz J.F."/>
            <person name="Mcewen J.G."/>
            <person name="Clay O.K."/>
            <person name="Cuomo C.A."/>
        </authorList>
    </citation>
    <scope>NUCLEOTIDE SEQUENCE [LARGE SCALE GENOMIC DNA]</scope>
    <source>
        <strain evidence="6 7">UAMH5409</strain>
    </source>
</reference>
<feature type="domain" description="Carboxylesterase type B" evidence="5">
    <location>
        <begin position="34"/>
        <end position="507"/>
    </location>
</feature>
<evidence type="ECO:0000256" key="4">
    <source>
        <dbReference type="SAM" id="MobiDB-lite"/>
    </source>
</evidence>
<name>A0A2B7WS73_9EURO</name>
<dbReference type="InterPro" id="IPR002018">
    <property type="entry name" value="CarbesteraseB"/>
</dbReference>
<dbReference type="EC" id="3.1.1.-" evidence="3"/>
<evidence type="ECO:0000313" key="7">
    <source>
        <dbReference type="Proteomes" id="UP000223968"/>
    </source>
</evidence>
<dbReference type="Gene3D" id="3.40.50.1820">
    <property type="entry name" value="alpha/beta hydrolase"/>
    <property type="match status" value="1"/>
</dbReference>
<sequence length="544" mass="60335">MAPYISFLFLLSLLISAFQLAHAVDPLVDLGYAKYQGKEGKEGVQRWLGMRYAEAPIKGLRFAAPKDPKKEKKVQHAYDFGKSCLSTGVEPKKHTSEDCLFVNVWAPAKAKKDAKLPVYFYVQGGGFNTNSAPRLDGTGLVKASDEKIVVVTINYRVGLYGFLASKEIRDKASLNNGLKDQIKALEWVKKHIKEFGGDPDHVTIGGSSAGAASVYYLLSAYGGKGLDTFHAAAAGSPSFGTQLNVKESQYMYDTLVKNAKCKGKDSLKCLRKIDAKKLQKIDKKLPLPGAKGKPAFMYSPTIDGDLITDYTYRLFGGGKFKKVPTIFGADTNDGTAFVPKNTNTQKDSDNYLKRQWPALEQKHFDRIHNLYPKTNDKFPKAGKYGAYWRQGSNAYGQMRYMCPAITISTAAALHGKMNEAWNFHYDVEDPVAMDKGIGVGHCADVPAIWGPTYAGGPKSYKDKGVNAPIVPVMQGYWTSFIRSFNPNKHRAKGSPEWKPLKEKKDDRELSRLHIKTGETGMKPIDRRQNEACSYFVKVGVELKM</sequence>
<dbReference type="InterPro" id="IPR019819">
    <property type="entry name" value="Carboxylesterase_B_CS"/>
</dbReference>
<feature type="compositionally biased region" description="Basic and acidic residues" evidence="4">
    <location>
        <begin position="493"/>
        <end position="507"/>
    </location>
</feature>
<dbReference type="PROSITE" id="PS00122">
    <property type="entry name" value="CARBOXYLESTERASE_B_1"/>
    <property type="match status" value="1"/>
</dbReference>
<evidence type="ECO:0000256" key="1">
    <source>
        <dbReference type="ARBA" id="ARBA00005964"/>
    </source>
</evidence>
<evidence type="ECO:0000259" key="5">
    <source>
        <dbReference type="Pfam" id="PF00135"/>
    </source>
</evidence>
<dbReference type="EMBL" id="PDNB01000204">
    <property type="protein sequence ID" value="PGG99418.1"/>
    <property type="molecule type" value="Genomic_DNA"/>
</dbReference>
<evidence type="ECO:0000256" key="3">
    <source>
        <dbReference type="RuleBase" id="RU361235"/>
    </source>
</evidence>
<keyword evidence="2 3" id="KW-0378">Hydrolase</keyword>
<dbReference type="InterPro" id="IPR019826">
    <property type="entry name" value="Carboxylesterase_B_AS"/>
</dbReference>
<organism evidence="6 7">
    <name type="scientific">Helicocarpus griseus UAMH5409</name>
    <dbReference type="NCBI Taxonomy" id="1447875"/>
    <lineage>
        <taxon>Eukaryota</taxon>
        <taxon>Fungi</taxon>
        <taxon>Dikarya</taxon>
        <taxon>Ascomycota</taxon>
        <taxon>Pezizomycotina</taxon>
        <taxon>Eurotiomycetes</taxon>
        <taxon>Eurotiomycetidae</taxon>
        <taxon>Onygenales</taxon>
        <taxon>Ajellomycetaceae</taxon>
        <taxon>Helicocarpus</taxon>
    </lineage>
</organism>
<dbReference type="PROSITE" id="PS00941">
    <property type="entry name" value="CARBOXYLESTERASE_B_2"/>
    <property type="match status" value="1"/>
</dbReference>
<protein>
    <recommendedName>
        <fullName evidence="3">Carboxylic ester hydrolase</fullName>
        <ecNumber evidence="3">3.1.1.-</ecNumber>
    </recommendedName>
</protein>
<keyword evidence="7" id="KW-1185">Reference proteome</keyword>
<dbReference type="OrthoDB" id="408631at2759"/>
<gene>
    <name evidence="6" type="ORF">AJ79_08534</name>
</gene>
<dbReference type="GO" id="GO:0016787">
    <property type="term" value="F:hydrolase activity"/>
    <property type="evidence" value="ECO:0007669"/>
    <property type="project" value="UniProtKB-KW"/>
</dbReference>
<dbReference type="Pfam" id="PF00135">
    <property type="entry name" value="COesterase"/>
    <property type="match status" value="1"/>
</dbReference>
<proteinExistence type="inferred from homology"/>
<evidence type="ECO:0000256" key="2">
    <source>
        <dbReference type="ARBA" id="ARBA00022801"/>
    </source>
</evidence>
<dbReference type="SUPFAM" id="SSF53474">
    <property type="entry name" value="alpha/beta-Hydrolases"/>
    <property type="match status" value="1"/>
</dbReference>
<dbReference type="Proteomes" id="UP000223968">
    <property type="component" value="Unassembled WGS sequence"/>
</dbReference>
<feature type="region of interest" description="Disordered" evidence="4">
    <location>
        <begin position="488"/>
        <end position="507"/>
    </location>
</feature>